<dbReference type="Proteomes" id="UP000306196">
    <property type="component" value="Unassembled WGS sequence"/>
</dbReference>
<organism evidence="2 3">
    <name type="scientific">Phragmitibacter flavus</name>
    <dbReference type="NCBI Taxonomy" id="2576071"/>
    <lineage>
        <taxon>Bacteria</taxon>
        <taxon>Pseudomonadati</taxon>
        <taxon>Verrucomicrobiota</taxon>
        <taxon>Verrucomicrobiia</taxon>
        <taxon>Verrucomicrobiales</taxon>
        <taxon>Verrucomicrobiaceae</taxon>
        <taxon>Phragmitibacter</taxon>
    </lineage>
</organism>
<evidence type="ECO:0000256" key="1">
    <source>
        <dbReference type="SAM" id="SignalP"/>
    </source>
</evidence>
<dbReference type="EMBL" id="VAUV01000026">
    <property type="protein sequence ID" value="TLD68360.1"/>
    <property type="molecule type" value="Genomic_DNA"/>
</dbReference>
<feature type="chain" id="PRO_5024391431" evidence="1">
    <location>
        <begin position="20"/>
        <end position="268"/>
    </location>
</feature>
<dbReference type="InterPro" id="IPR013424">
    <property type="entry name" value="Ice-binding_C"/>
</dbReference>
<evidence type="ECO:0000313" key="2">
    <source>
        <dbReference type="EMBL" id="TLD68360.1"/>
    </source>
</evidence>
<protein>
    <submittedName>
        <fullName evidence="2">PEP-CTERM sorting domain-containing protein</fullName>
    </submittedName>
</protein>
<reference evidence="2 3" key="1">
    <citation type="submission" date="2019-05" db="EMBL/GenBank/DDBJ databases">
        <title>Verrucobacter flavum gen. nov., sp. nov. a new member of the family Verrucomicrobiaceae.</title>
        <authorList>
            <person name="Szuroczki S."/>
            <person name="Abbaszade G."/>
            <person name="Szabo A."/>
            <person name="Felfoldi T."/>
            <person name="Schumann P."/>
            <person name="Boka K."/>
            <person name="Keki Z."/>
            <person name="Toumi M."/>
            <person name="Toth E."/>
        </authorList>
    </citation>
    <scope>NUCLEOTIDE SEQUENCE [LARGE SCALE GENOMIC DNA]</scope>
    <source>
        <strain evidence="2 3">MG-N-17</strain>
    </source>
</reference>
<dbReference type="RefSeq" id="WP_138088653.1">
    <property type="nucleotide sequence ID" value="NZ_VAUV01000026.1"/>
</dbReference>
<dbReference type="NCBIfam" id="TIGR02595">
    <property type="entry name" value="PEP_CTERM"/>
    <property type="match status" value="1"/>
</dbReference>
<keyword evidence="3" id="KW-1185">Reference proteome</keyword>
<comment type="caution">
    <text evidence="2">The sequence shown here is derived from an EMBL/GenBank/DDBJ whole genome shotgun (WGS) entry which is preliminary data.</text>
</comment>
<feature type="signal peptide" evidence="1">
    <location>
        <begin position="1"/>
        <end position="19"/>
    </location>
</feature>
<dbReference type="OrthoDB" id="188050at2"/>
<dbReference type="AlphaFoldDB" id="A0A5R8K7P7"/>
<accession>A0A5R8K7P7</accession>
<evidence type="ECO:0000313" key="3">
    <source>
        <dbReference type="Proteomes" id="UP000306196"/>
    </source>
</evidence>
<name>A0A5R8K7P7_9BACT</name>
<keyword evidence="1" id="KW-0732">Signal</keyword>
<sequence length="268" mass="28604">MKTILITTMLLALLCKSQAAVIAYDDFDYAPGQPISGLSGGSGFITNWGVRGGGTTVTSTAGITVSPTSSHYATRSFNTLTTGTYYFSFLVDNTNDGSRFTAFSLIYNSNVAGNPTGGSELTYIGQANNQSTWGIHSAGTQVNSPDYPASDRASRPSIAPTLMVLKVEFNHNLDGNERLSLYINPTLSDAEPTTPHIVVSNASFANGITGIWAGSGFENTTGQTTVITTYDNIRITDTWASLNAIPEPTRPLLLLTALTLTLTRRQRL</sequence>
<gene>
    <name evidence="2" type="ORF">FEM03_22925</name>
</gene>
<proteinExistence type="predicted"/>